<name>A0A2J6SGP7_9HELO</name>
<dbReference type="Proteomes" id="UP000235371">
    <property type="component" value="Unassembled WGS sequence"/>
</dbReference>
<reference evidence="2 3" key="1">
    <citation type="submission" date="2016-04" db="EMBL/GenBank/DDBJ databases">
        <title>A degradative enzymes factory behind the ericoid mycorrhizal symbiosis.</title>
        <authorList>
            <consortium name="DOE Joint Genome Institute"/>
            <person name="Martino E."/>
            <person name="Morin E."/>
            <person name="Grelet G."/>
            <person name="Kuo A."/>
            <person name="Kohler A."/>
            <person name="Daghino S."/>
            <person name="Barry K."/>
            <person name="Choi C."/>
            <person name="Cichocki N."/>
            <person name="Clum A."/>
            <person name="Copeland A."/>
            <person name="Hainaut M."/>
            <person name="Haridas S."/>
            <person name="Labutti K."/>
            <person name="Lindquist E."/>
            <person name="Lipzen A."/>
            <person name="Khouja H.-R."/>
            <person name="Murat C."/>
            <person name="Ohm R."/>
            <person name="Olson A."/>
            <person name="Spatafora J."/>
            <person name="Veneault-Fourrey C."/>
            <person name="Henrissat B."/>
            <person name="Grigoriev I."/>
            <person name="Martin F."/>
            <person name="Perotto S."/>
        </authorList>
    </citation>
    <scope>NUCLEOTIDE SEQUENCE [LARGE SCALE GENOMIC DNA]</scope>
    <source>
        <strain evidence="2 3">E</strain>
    </source>
</reference>
<protein>
    <submittedName>
        <fullName evidence="2">Uncharacterized protein</fullName>
    </submittedName>
</protein>
<dbReference type="RefSeq" id="XP_024726814.1">
    <property type="nucleotide sequence ID" value="XM_024882118.1"/>
</dbReference>
<keyword evidence="3" id="KW-1185">Reference proteome</keyword>
<sequence length="116" mass="12326">MKINSSITREVSADQGDLNIMVDQVGVDSVADLGGQVVNKDIMEAGALEVNKVDLEDLESIMAGVDSVAHKVALRALEVEDPEAIKVEGDFVDEADQGGQEDKKVLEEDGKSIGTQ</sequence>
<evidence type="ECO:0000313" key="2">
    <source>
        <dbReference type="EMBL" id="PMD49910.1"/>
    </source>
</evidence>
<feature type="region of interest" description="Disordered" evidence="1">
    <location>
        <begin position="92"/>
        <end position="116"/>
    </location>
</feature>
<organism evidence="2 3">
    <name type="scientific">Hyaloscypha bicolor E</name>
    <dbReference type="NCBI Taxonomy" id="1095630"/>
    <lineage>
        <taxon>Eukaryota</taxon>
        <taxon>Fungi</taxon>
        <taxon>Dikarya</taxon>
        <taxon>Ascomycota</taxon>
        <taxon>Pezizomycotina</taxon>
        <taxon>Leotiomycetes</taxon>
        <taxon>Helotiales</taxon>
        <taxon>Hyaloscyphaceae</taxon>
        <taxon>Hyaloscypha</taxon>
        <taxon>Hyaloscypha bicolor</taxon>
    </lineage>
</organism>
<dbReference type="AlphaFoldDB" id="A0A2J6SGP7"/>
<feature type="compositionally biased region" description="Basic and acidic residues" evidence="1">
    <location>
        <begin position="100"/>
        <end position="116"/>
    </location>
</feature>
<dbReference type="InParanoid" id="A0A2J6SGP7"/>
<dbReference type="GeneID" id="36590195"/>
<evidence type="ECO:0000313" key="3">
    <source>
        <dbReference type="Proteomes" id="UP000235371"/>
    </source>
</evidence>
<accession>A0A2J6SGP7</accession>
<dbReference type="EMBL" id="KZ613919">
    <property type="protein sequence ID" value="PMD49910.1"/>
    <property type="molecule type" value="Genomic_DNA"/>
</dbReference>
<proteinExistence type="predicted"/>
<gene>
    <name evidence="2" type="ORF">K444DRAFT_622524</name>
</gene>
<evidence type="ECO:0000256" key="1">
    <source>
        <dbReference type="SAM" id="MobiDB-lite"/>
    </source>
</evidence>